<evidence type="ECO:0000313" key="2">
    <source>
        <dbReference type="Proteomes" id="UP001233999"/>
    </source>
</evidence>
<keyword evidence="2" id="KW-1185">Reference proteome</keyword>
<sequence>MSLIAKDMELFEQLFALQEAILDYKEQFEECANSSESSPYDSPCSTLSSLNSYKGGSKDTKRSASFGCSNNMCPYPPIAAQSILRRIKAEQPTARMSRLVRLRNSQF</sequence>
<reference evidence="1" key="2">
    <citation type="submission" date="2023-05" db="EMBL/GenBank/DDBJ databases">
        <authorList>
            <person name="Fouks B."/>
        </authorList>
    </citation>
    <scope>NUCLEOTIDE SEQUENCE</scope>
    <source>
        <strain evidence="1">Stay&amp;Tobe</strain>
        <tissue evidence="1">Testes</tissue>
    </source>
</reference>
<protein>
    <submittedName>
        <fullName evidence="1">Uncharacterized protein</fullName>
    </submittedName>
</protein>
<evidence type="ECO:0000313" key="1">
    <source>
        <dbReference type="EMBL" id="KAJ9578133.1"/>
    </source>
</evidence>
<accession>A0AAD7ZCQ3</accession>
<name>A0AAD7ZCQ3_DIPPU</name>
<dbReference type="Proteomes" id="UP001233999">
    <property type="component" value="Unassembled WGS sequence"/>
</dbReference>
<dbReference type="EMBL" id="JASPKZ010008962">
    <property type="protein sequence ID" value="KAJ9578133.1"/>
    <property type="molecule type" value="Genomic_DNA"/>
</dbReference>
<comment type="caution">
    <text evidence="1">The sequence shown here is derived from an EMBL/GenBank/DDBJ whole genome shotgun (WGS) entry which is preliminary data.</text>
</comment>
<dbReference type="AlphaFoldDB" id="A0AAD7ZCQ3"/>
<organism evidence="1 2">
    <name type="scientific">Diploptera punctata</name>
    <name type="common">Pacific beetle cockroach</name>
    <dbReference type="NCBI Taxonomy" id="6984"/>
    <lineage>
        <taxon>Eukaryota</taxon>
        <taxon>Metazoa</taxon>
        <taxon>Ecdysozoa</taxon>
        <taxon>Arthropoda</taxon>
        <taxon>Hexapoda</taxon>
        <taxon>Insecta</taxon>
        <taxon>Pterygota</taxon>
        <taxon>Neoptera</taxon>
        <taxon>Polyneoptera</taxon>
        <taxon>Dictyoptera</taxon>
        <taxon>Blattodea</taxon>
        <taxon>Blaberoidea</taxon>
        <taxon>Blaberidae</taxon>
        <taxon>Diplopterinae</taxon>
        <taxon>Diploptera</taxon>
    </lineage>
</organism>
<reference evidence="1" key="1">
    <citation type="journal article" date="2023" name="IScience">
        <title>Live-bearing cockroach genome reveals convergent evolutionary mechanisms linked to viviparity in insects and beyond.</title>
        <authorList>
            <person name="Fouks B."/>
            <person name="Harrison M.C."/>
            <person name="Mikhailova A.A."/>
            <person name="Marchal E."/>
            <person name="English S."/>
            <person name="Carruthers M."/>
            <person name="Jennings E.C."/>
            <person name="Chiamaka E.L."/>
            <person name="Frigard R.A."/>
            <person name="Pippel M."/>
            <person name="Attardo G.M."/>
            <person name="Benoit J.B."/>
            <person name="Bornberg-Bauer E."/>
            <person name="Tobe S.S."/>
        </authorList>
    </citation>
    <scope>NUCLEOTIDE SEQUENCE</scope>
    <source>
        <strain evidence="1">Stay&amp;Tobe</strain>
    </source>
</reference>
<proteinExistence type="predicted"/>
<gene>
    <name evidence="1" type="ORF">L9F63_025005</name>
</gene>